<dbReference type="PANTHER" id="PTHR30250:SF11">
    <property type="entry name" value="O-ANTIGEN TRANSPORTER-RELATED"/>
    <property type="match status" value="1"/>
</dbReference>
<keyword evidence="3 6" id="KW-0812">Transmembrane</keyword>
<dbReference type="GO" id="GO:0005886">
    <property type="term" value="C:plasma membrane"/>
    <property type="evidence" value="ECO:0007669"/>
    <property type="project" value="UniProtKB-SubCell"/>
</dbReference>
<dbReference type="AlphaFoldDB" id="M7NHB1"/>
<feature type="transmembrane region" description="Helical" evidence="6">
    <location>
        <begin position="402"/>
        <end position="424"/>
    </location>
</feature>
<proteinExistence type="predicted"/>
<dbReference type="eggNOG" id="COG2244">
    <property type="taxonomic scope" value="Bacteria"/>
</dbReference>
<dbReference type="InterPro" id="IPR002797">
    <property type="entry name" value="Polysacc_synth"/>
</dbReference>
<feature type="transmembrane region" description="Helical" evidence="6">
    <location>
        <begin position="54"/>
        <end position="73"/>
    </location>
</feature>
<feature type="transmembrane region" description="Helical" evidence="6">
    <location>
        <begin position="190"/>
        <end position="208"/>
    </location>
</feature>
<evidence type="ECO:0000256" key="4">
    <source>
        <dbReference type="ARBA" id="ARBA00022989"/>
    </source>
</evidence>
<feature type="transmembrane region" description="Helical" evidence="6">
    <location>
        <begin position="94"/>
        <end position="116"/>
    </location>
</feature>
<dbReference type="PATRIC" id="fig|1235279.3.peg.1472"/>
<feature type="transmembrane region" description="Helical" evidence="6">
    <location>
        <begin position="24"/>
        <end position="48"/>
    </location>
</feature>
<feature type="transmembrane region" description="Helical" evidence="6">
    <location>
        <begin position="461"/>
        <end position="485"/>
    </location>
</feature>
<reference evidence="7 8" key="1">
    <citation type="journal article" date="2013" name="Genome Announc.">
        <title>Draft Genome Sequence of Bhargavaea cecembensis Strain DSE10T, Isolated from a Deep-Sea Sediment Sample Collected at a Depth of 5,904 m from the Chagos-Laccadive Ridge System in the Indian Ocean.</title>
        <authorList>
            <person name="Shivaji S."/>
            <person name="Ara S."/>
            <person name="Begum Z."/>
            <person name="Ruth M."/>
            <person name="Singh A."/>
            <person name="Kumar Pinnaka A."/>
        </authorList>
    </citation>
    <scope>NUCLEOTIDE SEQUENCE [LARGE SCALE GENOMIC DNA]</scope>
    <source>
        <strain evidence="7 8">DSE10</strain>
    </source>
</reference>
<feature type="transmembrane region" description="Helical" evidence="6">
    <location>
        <begin position="269"/>
        <end position="293"/>
    </location>
</feature>
<evidence type="ECO:0000256" key="5">
    <source>
        <dbReference type="ARBA" id="ARBA00023136"/>
    </source>
</evidence>
<evidence type="ECO:0000256" key="1">
    <source>
        <dbReference type="ARBA" id="ARBA00004651"/>
    </source>
</evidence>
<feature type="transmembrane region" description="Helical" evidence="6">
    <location>
        <begin position="132"/>
        <end position="153"/>
    </location>
</feature>
<comment type="caution">
    <text evidence="7">The sequence shown here is derived from an EMBL/GenBank/DDBJ whole genome shotgun (WGS) entry which is preliminary data.</text>
</comment>
<dbReference type="EMBL" id="AOFT01000006">
    <property type="protein sequence ID" value="EMR06576.1"/>
    <property type="molecule type" value="Genomic_DNA"/>
</dbReference>
<keyword evidence="2" id="KW-1003">Cell membrane</keyword>
<evidence type="ECO:0000256" key="3">
    <source>
        <dbReference type="ARBA" id="ARBA00022692"/>
    </source>
</evidence>
<feature type="transmembrane region" description="Helical" evidence="6">
    <location>
        <begin position="436"/>
        <end position="455"/>
    </location>
</feature>
<keyword evidence="4 6" id="KW-1133">Transmembrane helix</keyword>
<dbReference type="Pfam" id="PF01943">
    <property type="entry name" value="Polysacc_synt"/>
    <property type="match status" value="1"/>
</dbReference>
<name>M7NHB1_9BACL</name>
<evidence type="ECO:0000256" key="6">
    <source>
        <dbReference type="SAM" id="Phobius"/>
    </source>
</evidence>
<accession>M7NHB1</accession>
<feature type="transmembrane region" description="Helical" evidence="6">
    <location>
        <begin position="350"/>
        <end position="371"/>
    </location>
</feature>
<dbReference type="Proteomes" id="UP000011919">
    <property type="component" value="Unassembled WGS sequence"/>
</dbReference>
<organism evidence="7 8">
    <name type="scientific">Bhargavaea cecembensis DSE10</name>
    <dbReference type="NCBI Taxonomy" id="1235279"/>
    <lineage>
        <taxon>Bacteria</taxon>
        <taxon>Bacillati</taxon>
        <taxon>Bacillota</taxon>
        <taxon>Bacilli</taxon>
        <taxon>Bacillales</taxon>
        <taxon>Caryophanaceae</taxon>
        <taxon>Bhargavaea</taxon>
    </lineage>
</organism>
<sequence>MSGISDEFSFLVGRMYMNKLLSKFLTYFLGSGLALIVGAITTIISTRIFPPTDFGKFSMFTLAVNLIMILIIFGTDQAFVRFYYEEEEKNRTTLFINTLKMPVILTVFFVFFIIIFKEKISLLLFGEIEEQVVWILIISILFQVLFRFALLVIRMEQKGILYSIVTVVNRSLNLLLIILFIIFFTADYKLLIYAFSFALILATFLAIFKEKAFWCKSLLKHSKIALHSQKEILIYSFPLMITILITWLFQSFDRFAIRYWANFEELGIYTAAFQIVALLKVIESAFTTFWAPVSFQRFQDSPLDFNFFSKISKALAFVLFFIAIIIILLKDLIIFLLGVDYNAAKVVIPFLVFMPIMYTLSETTVIGINFYKKTHWHILIALISCVFNIIGNALLVPDFGAVGAAISTGLSYIVFFSLRTHISLRYYKVDFGLKKVYFFIGLLTVFALVNIIWPLELFTYIFGVILIFMLCMFYKKEIVFIFGLINKKSNNI</sequence>
<feature type="transmembrane region" description="Helical" evidence="6">
    <location>
        <begin position="232"/>
        <end position="249"/>
    </location>
</feature>
<keyword evidence="5 6" id="KW-0472">Membrane</keyword>
<protein>
    <submittedName>
        <fullName evidence="7">Polysaccharide biosynthesis protein</fullName>
    </submittedName>
</protein>
<evidence type="ECO:0000313" key="7">
    <source>
        <dbReference type="EMBL" id="EMR06576.1"/>
    </source>
</evidence>
<feature type="transmembrane region" description="Helical" evidence="6">
    <location>
        <begin position="378"/>
        <end position="396"/>
    </location>
</feature>
<dbReference type="PANTHER" id="PTHR30250">
    <property type="entry name" value="PST FAMILY PREDICTED COLANIC ACID TRANSPORTER"/>
    <property type="match status" value="1"/>
</dbReference>
<evidence type="ECO:0000313" key="8">
    <source>
        <dbReference type="Proteomes" id="UP000011919"/>
    </source>
</evidence>
<feature type="transmembrane region" description="Helical" evidence="6">
    <location>
        <begin position="160"/>
        <end position="184"/>
    </location>
</feature>
<comment type="subcellular location">
    <subcellularLocation>
        <location evidence="1">Cell membrane</location>
        <topology evidence="1">Multi-pass membrane protein</topology>
    </subcellularLocation>
</comment>
<dbReference type="InterPro" id="IPR050833">
    <property type="entry name" value="Poly_Biosynth_Transport"/>
</dbReference>
<feature type="transmembrane region" description="Helical" evidence="6">
    <location>
        <begin position="314"/>
        <end position="338"/>
    </location>
</feature>
<dbReference type="STRING" id="1235279.C772_01471"/>
<evidence type="ECO:0000256" key="2">
    <source>
        <dbReference type="ARBA" id="ARBA00022475"/>
    </source>
</evidence>
<keyword evidence="8" id="KW-1185">Reference proteome</keyword>
<gene>
    <name evidence="7" type="ORF">C772_01471</name>
</gene>